<proteinExistence type="predicted"/>
<dbReference type="Proteomes" id="UP001062846">
    <property type="component" value="Chromosome 7"/>
</dbReference>
<dbReference type="EMBL" id="CM046394">
    <property type="protein sequence ID" value="KAI8546965.1"/>
    <property type="molecule type" value="Genomic_DNA"/>
</dbReference>
<reference evidence="1" key="1">
    <citation type="submission" date="2022-02" db="EMBL/GenBank/DDBJ databases">
        <title>Plant Genome Project.</title>
        <authorList>
            <person name="Zhang R.-G."/>
        </authorList>
    </citation>
    <scope>NUCLEOTIDE SEQUENCE</scope>
    <source>
        <strain evidence="1">AT1</strain>
    </source>
</reference>
<name>A0ACC0N145_RHOML</name>
<evidence type="ECO:0000313" key="2">
    <source>
        <dbReference type="Proteomes" id="UP001062846"/>
    </source>
</evidence>
<keyword evidence="2" id="KW-1185">Reference proteome</keyword>
<protein>
    <submittedName>
        <fullName evidence="1">Uncharacterized protein</fullName>
    </submittedName>
</protein>
<organism evidence="1 2">
    <name type="scientific">Rhododendron molle</name>
    <name type="common">Chinese azalea</name>
    <name type="synonym">Azalea mollis</name>
    <dbReference type="NCBI Taxonomy" id="49168"/>
    <lineage>
        <taxon>Eukaryota</taxon>
        <taxon>Viridiplantae</taxon>
        <taxon>Streptophyta</taxon>
        <taxon>Embryophyta</taxon>
        <taxon>Tracheophyta</taxon>
        <taxon>Spermatophyta</taxon>
        <taxon>Magnoliopsida</taxon>
        <taxon>eudicotyledons</taxon>
        <taxon>Gunneridae</taxon>
        <taxon>Pentapetalae</taxon>
        <taxon>asterids</taxon>
        <taxon>Ericales</taxon>
        <taxon>Ericaceae</taxon>
        <taxon>Ericoideae</taxon>
        <taxon>Rhodoreae</taxon>
        <taxon>Rhododendron</taxon>
    </lineage>
</organism>
<sequence>MATSSTTALPMSNETDRQSLLAIKDLVQGDAFPVFRSWNHSIHFCKWEGVKCGRKHQRVTILELSSRGLVGSLSPHVGNLTFLRTIDLGNNNFHGTIPKEIGRLFRLQQLILANNSFEGKLPTNIAGWSNIKEINLFNNSLGGEMPVVVSSLSSLTRLVLGRNNFRGSIPASFGNLSALSVLSLAFNKLSGSIPYELGRLYKLQVLLLPNNNLTGMVPTQLYNISSLRVVSLITNQLNGTLAPDFGLALPNLEEFSIAINHFYGPIPSSIGNASRLWKLEITQNSINGPIPKSLGNLNDLGIFGAARNPLETKSGKELSNIMNMLSNCSNLRTLGLGVNNFSGLLPNSISNLSKGLSQFCLSENDISGSIPIGIGNLLNLQIVSVFGNMLSGSIPESIGKLSKLEEIWMYTNKLSGKIPSSIGNLSQLSILALYDNKLEERMPDSLGNCKRLQSLHLSNNNLTGMIPGQIFGLSSLSIGLFLDGNQLTGPMPTQIGNLRNLGKLDLSENKLSGGIPETLSSFQVLEILSLAGNHFEGTIPESLNQLKGIQFLDLSRNNLFGQIPKFLGELNSLQSIDLSYNMFEGEVPIEGLFKNISAFSIVGNSKLCGGVEELQLPACPTKVLRKRKGPLKNKVIIPVITMSIIVVILICVATIIFRIRRSRREIPSALPFQSKYPKLSYAELHQATNGFSSDNLIGEGKYGLVFKGILNSIGQTIAVKVLKLQECGGNRSFQAECEALKNIRHRNLVKIITSCSSIDFKRNDFKALVFEFMEKGSLDNWLYPKRLHEQQGTLRLNLIQRLNITIDVASAMDYLHYHCEVAIIHRDLKPSNVLLDADFCAHVSDFGLAKILLPTTCRSNNQQQSSSIGIGGTIGYVAPKYGLGEEISTRGDMYSYGVLLLEMFVGKRPTDCMFTETLSLSSYTKMFLPAKVLEIIDPWIILEEERHPSRTRQTITPNTNELEVCLASVLQIGVSCCAALPSERMNARDVLGELHLLKKMPGKVSI</sequence>
<gene>
    <name evidence="1" type="ORF">RHMOL_Rhmol07G0160500</name>
</gene>
<evidence type="ECO:0000313" key="1">
    <source>
        <dbReference type="EMBL" id="KAI8546965.1"/>
    </source>
</evidence>
<accession>A0ACC0N145</accession>
<comment type="caution">
    <text evidence="1">The sequence shown here is derived from an EMBL/GenBank/DDBJ whole genome shotgun (WGS) entry which is preliminary data.</text>
</comment>